<dbReference type="Proteomes" id="UP000029921">
    <property type="component" value="Unassembled WGS sequence"/>
</dbReference>
<dbReference type="InterPro" id="IPR039247">
    <property type="entry name" value="KhpB"/>
</dbReference>
<dbReference type="Gene3D" id="3.30.1370.180">
    <property type="match status" value="1"/>
</dbReference>
<reference evidence="3 4" key="1">
    <citation type="journal article" date="2014" name="Genome Announc.">
        <title>Draft genome sequences of eight enterohepatic helicobacter species isolated from both laboratory and wild rodents.</title>
        <authorList>
            <person name="Sheh A."/>
            <person name="Shen Z."/>
            <person name="Fox J.G."/>
        </authorList>
    </citation>
    <scope>NUCLEOTIDE SEQUENCE [LARGE SCALE GENOMIC DNA]</scope>
    <source>
        <strain evidence="3 4">MIT 96-1001</strain>
    </source>
</reference>
<dbReference type="Pfam" id="PF14804">
    <property type="entry name" value="Jag_N"/>
    <property type="match status" value="1"/>
</dbReference>
<evidence type="ECO:0000256" key="1">
    <source>
        <dbReference type="SAM" id="MobiDB-lite"/>
    </source>
</evidence>
<feature type="region of interest" description="Disordered" evidence="1">
    <location>
        <begin position="55"/>
        <end position="90"/>
    </location>
</feature>
<evidence type="ECO:0000313" key="4">
    <source>
        <dbReference type="Proteomes" id="UP000029921"/>
    </source>
</evidence>
<dbReference type="Gene3D" id="3.30.30.80">
    <property type="entry name" value="probable RNA-binding protein from clostridium symbiosum atcc 14940"/>
    <property type="match status" value="1"/>
</dbReference>
<proteinExistence type="predicted"/>
<feature type="compositionally biased region" description="Polar residues" evidence="1">
    <location>
        <begin position="61"/>
        <end position="90"/>
    </location>
</feature>
<feature type="domain" description="RNA-binding protein KhpB N-terminal" evidence="2">
    <location>
        <begin position="3"/>
        <end position="54"/>
    </location>
</feature>
<protein>
    <submittedName>
        <fullName evidence="3">Protein jag</fullName>
    </submittedName>
</protein>
<keyword evidence="4" id="KW-1185">Reference proteome</keyword>
<dbReference type="Gene3D" id="3.30.300.20">
    <property type="match status" value="1"/>
</dbReference>
<dbReference type="EMBL" id="JRPE02000016">
    <property type="protein sequence ID" value="TLD91343.1"/>
    <property type="molecule type" value="Genomic_DNA"/>
</dbReference>
<sequence length="304" mass="35269">MKKIVEKTLEAALIKASTELNCSVADLEYEIIQNPSSGFLGLGKKDAIIVVETKGNDSRPKSAQTHFIQTSNPDNPRATKQSNKDSYPQDSFIESTRDLDKNTLSQQEISSNRDDYTLDSQSVWGAQSYETSREYETQKFYEAPKPMYSKQDNEANIAEIRKELEALFAFLPFEIHQFEVKMYDDNTLYIYIDGRDCALLIGERGYRYKALSYLLFNWINPKYGYALRLEIAEFLKNQEEMIDVYLKDIVRLVKLNGRAQTKTLDGILVYIALSKLRDLFPDKYVSVRQNEVDEKYIIINDFRR</sequence>
<accession>A0A4U8SWQ1</accession>
<dbReference type="AlphaFoldDB" id="A0A4U8SWQ1"/>
<dbReference type="InterPro" id="IPR015946">
    <property type="entry name" value="KH_dom-like_a/b"/>
</dbReference>
<dbReference type="Pfam" id="PF18472">
    <property type="entry name" value="HP1451_C"/>
    <property type="match status" value="1"/>
</dbReference>
<dbReference type="InterPro" id="IPR032782">
    <property type="entry name" value="KhpB_N"/>
</dbReference>
<evidence type="ECO:0000259" key="2">
    <source>
        <dbReference type="SMART" id="SM01245"/>
    </source>
</evidence>
<evidence type="ECO:0000313" key="3">
    <source>
        <dbReference type="EMBL" id="TLD91343.1"/>
    </source>
</evidence>
<dbReference type="PANTHER" id="PTHR35800:SF1">
    <property type="entry name" value="RNA-BINDING PROTEIN KHPB"/>
    <property type="match status" value="1"/>
</dbReference>
<gene>
    <name evidence="3" type="ORF">LS74_009255</name>
</gene>
<comment type="caution">
    <text evidence="3">The sequence shown here is derived from an EMBL/GenBank/DDBJ whole genome shotgun (WGS) entry which is preliminary data.</text>
</comment>
<dbReference type="PANTHER" id="PTHR35800">
    <property type="entry name" value="PROTEIN JAG"/>
    <property type="match status" value="1"/>
</dbReference>
<dbReference type="InterPro" id="IPR038247">
    <property type="entry name" value="Jag_N_dom_sf"/>
</dbReference>
<dbReference type="InterPro" id="IPR040977">
    <property type="entry name" value="HP1451_C"/>
</dbReference>
<name>A0A4U8SWQ1_9HELI</name>
<dbReference type="SMART" id="SM01245">
    <property type="entry name" value="Jag_N"/>
    <property type="match status" value="1"/>
</dbReference>
<dbReference type="RefSeq" id="WP_138129071.1">
    <property type="nucleotide sequence ID" value="NZ_JRPE02000016.1"/>
</dbReference>
<organism evidence="3 4">
    <name type="scientific">Helicobacter magdeburgensis</name>
    <dbReference type="NCBI Taxonomy" id="471858"/>
    <lineage>
        <taxon>Bacteria</taxon>
        <taxon>Pseudomonadati</taxon>
        <taxon>Campylobacterota</taxon>
        <taxon>Epsilonproteobacteria</taxon>
        <taxon>Campylobacterales</taxon>
        <taxon>Helicobacteraceae</taxon>
        <taxon>Helicobacter</taxon>
    </lineage>
</organism>
<dbReference type="GO" id="GO:0003723">
    <property type="term" value="F:RNA binding"/>
    <property type="evidence" value="ECO:0007669"/>
    <property type="project" value="InterPro"/>
</dbReference>